<reference evidence="3" key="1">
    <citation type="submission" date="2022-11" db="UniProtKB">
        <authorList>
            <consortium name="WormBaseParasite"/>
        </authorList>
    </citation>
    <scope>IDENTIFICATION</scope>
</reference>
<keyword evidence="2" id="KW-1185">Reference proteome</keyword>
<dbReference type="PANTHER" id="PTHR46169:SF15">
    <property type="entry name" value="INNER CENTROMERE PROTEIN A-LIKE ISOFORM X1-RELATED"/>
    <property type="match status" value="1"/>
</dbReference>
<dbReference type="Pfam" id="PF05699">
    <property type="entry name" value="Dimer_Tnp_hAT"/>
    <property type="match status" value="1"/>
</dbReference>
<evidence type="ECO:0000259" key="1">
    <source>
        <dbReference type="Pfam" id="PF05699"/>
    </source>
</evidence>
<organism evidence="2 3">
    <name type="scientific">Ditylenchus dipsaci</name>
    <dbReference type="NCBI Taxonomy" id="166011"/>
    <lineage>
        <taxon>Eukaryota</taxon>
        <taxon>Metazoa</taxon>
        <taxon>Ecdysozoa</taxon>
        <taxon>Nematoda</taxon>
        <taxon>Chromadorea</taxon>
        <taxon>Rhabditida</taxon>
        <taxon>Tylenchina</taxon>
        <taxon>Tylenchomorpha</taxon>
        <taxon>Sphaerularioidea</taxon>
        <taxon>Anguinidae</taxon>
        <taxon>Anguininae</taxon>
        <taxon>Ditylenchus</taxon>
    </lineage>
</organism>
<dbReference type="InterPro" id="IPR012337">
    <property type="entry name" value="RNaseH-like_sf"/>
</dbReference>
<dbReference type="Proteomes" id="UP000887574">
    <property type="component" value="Unplaced"/>
</dbReference>
<dbReference type="InterPro" id="IPR008906">
    <property type="entry name" value="HATC_C_dom"/>
</dbReference>
<feature type="domain" description="HAT C-terminal dimerisation" evidence="1">
    <location>
        <begin position="135"/>
        <end position="201"/>
    </location>
</feature>
<dbReference type="GO" id="GO:0006357">
    <property type="term" value="P:regulation of transcription by RNA polymerase II"/>
    <property type="evidence" value="ECO:0007669"/>
    <property type="project" value="TreeGrafter"/>
</dbReference>
<dbReference type="SUPFAM" id="SSF53098">
    <property type="entry name" value="Ribonuclease H-like"/>
    <property type="match status" value="2"/>
</dbReference>
<protein>
    <submittedName>
        <fullName evidence="3">HAT C-terminal dimerisation domain-containing protein</fullName>
    </submittedName>
</protein>
<proteinExistence type="predicted"/>
<name>A0A915CXK8_9BILA</name>
<accession>A0A915CXK8</accession>
<evidence type="ECO:0000313" key="2">
    <source>
        <dbReference type="Proteomes" id="UP000887574"/>
    </source>
</evidence>
<sequence>MRCMDGWRNESCLLGLELFNITSNFDLPQGVTLHYCDEAANLRCVFLGLQQLLGSHTGAHIRRETEKIVSSYGLLLSDAFKIVTDGGSNMVKECYVRSNSGKVAAENKKFRSQKEVSQSSAKSWVRDVLNRVLNASSSAIDPLKWWVNMLDTDAKQIAILALEVLSIPATSAPIERVFSQAGLATARHRNKSLFHLLNSQLVVYCNMFFGNE</sequence>
<dbReference type="WBParaSite" id="jg13374">
    <property type="protein sequence ID" value="jg13374"/>
    <property type="gene ID" value="jg13374"/>
</dbReference>
<dbReference type="GO" id="GO:0005634">
    <property type="term" value="C:nucleus"/>
    <property type="evidence" value="ECO:0007669"/>
    <property type="project" value="TreeGrafter"/>
</dbReference>
<dbReference type="InterPro" id="IPR052717">
    <property type="entry name" value="Vacuolar_transposase_reg"/>
</dbReference>
<evidence type="ECO:0000313" key="3">
    <source>
        <dbReference type="WBParaSite" id="jg13374"/>
    </source>
</evidence>
<dbReference type="AlphaFoldDB" id="A0A915CXK8"/>
<dbReference type="GO" id="GO:0046983">
    <property type="term" value="F:protein dimerization activity"/>
    <property type="evidence" value="ECO:0007669"/>
    <property type="project" value="InterPro"/>
</dbReference>
<dbReference type="PANTHER" id="PTHR46169">
    <property type="entry name" value="DNA REPLICATION-RELATED ELEMENT FACTOR, ISOFORM A"/>
    <property type="match status" value="1"/>
</dbReference>